<organism evidence="6 7">
    <name type="scientific">Caenorhabditis angaria</name>
    <dbReference type="NCBI Taxonomy" id="860376"/>
    <lineage>
        <taxon>Eukaryota</taxon>
        <taxon>Metazoa</taxon>
        <taxon>Ecdysozoa</taxon>
        <taxon>Nematoda</taxon>
        <taxon>Chromadorea</taxon>
        <taxon>Rhabditida</taxon>
        <taxon>Rhabditina</taxon>
        <taxon>Rhabditomorpha</taxon>
        <taxon>Rhabditoidea</taxon>
        <taxon>Rhabditidae</taxon>
        <taxon>Peloderinae</taxon>
        <taxon>Caenorhabditis</taxon>
    </lineage>
</organism>
<feature type="chain" id="PRO_5040157195" description="DUF19 domain-containing protein" evidence="5">
    <location>
        <begin position="20"/>
        <end position="157"/>
    </location>
</feature>
<evidence type="ECO:0000256" key="4">
    <source>
        <dbReference type="ARBA" id="ARBA00023157"/>
    </source>
</evidence>
<evidence type="ECO:0000256" key="2">
    <source>
        <dbReference type="ARBA" id="ARBA00011748"/>
    </source>
</evidence>
<evidence type="ECO:0008006" key="8">
    <source>
        <dbReference type="Google" id="ProtNLM"/>
    </source>
</evidence>
<dbReference type="OrthoDB" id="9970481at2759"/>
<evidence type="ECO:0000256" key="1">
    <source>
        <dbReference type="ARBA" id="ARBA00008693"/>
    </source>
</evidence>
<dbReference type="GO" id="GO:0005615">
    <property type="term" value="C:extracellular space"/>
    <property type="evidence" value="ECO:0007669"/>
    <property type="project" value="TreeGrafter"/>
</dbReference>
<keyword evidence="5" id="KW-0732">Signal</keyword>
<proteinExistence type="inferred from homology"/>
<feature type="signal peptide" evidence="5">
    <location>
        <begin position="1"/>
        <end position="19"/>
    </location>
</feature>
<dbReference type="PANTHER" id="PTHR11245:SF6">
    <property type="entry name" value="DUF19 DOMAIN-CONTAINING PROTEIN"/>
    <property type="match status" value="1"/>
</dbReference>
<dbReference type="EMBL" id="CANHGI010000001">
    <property type="protein sequence ID" value="CAI5437941.1"/>
    <property type="molecule type" value="Genomic_DNA"/>
</dbReference>
<dbReference type="AlphaFoldDB" id="A0A9P1I464"/>
<evidence type="ECO:0000313" key="6">
    <source>
        <dbReference type="EMBL" id="CAI5437941.1"/>
    </source>
</evidence>
<sequence length="157" mass="18216">MKFLIYIIIIVILCNHVFAIVVDSSICEAYKEVEKEFHCGSSGYPINYGYRYCMSFTSDKIRETFDNSGKSFIDCTTKCLIDKILTIAQKSKTCQQVQEKAFHSHVDCYLNCDFCKVCKTQKIPLMKSYDWSDFLSFDATHQVYSIVRKCGIFNCFM</sequence>
<dbReference type="GO" id="GO:0005179">
    <property type="term" value="F:hormone activity"/>
    <property type="evidence" value="ECO:0007669"/>
    <property type="project" value="UniProtKB-KW"/>
</dbReference>
<keyword evidence="3" id="KW-0372">Hormone</keyword>
<comment type="subunit">
    <text evidence="2">Homodimer; disulfide-linked.</text>
</comment>
<reference evidence="6" key="1">
    <citation type="submission" date="2022-11" db="EMBL/GenBank/DDBJ databases">
        <authorList>
            <person name="Kikuchi T."/>
        </authorList>
    </citation>
    <scope>NUCLEOTIDE SEQUENCE</scope>
    <source>
        <strain evidence="6">PS1010</strain>
    </source>
</reference>
<protein>
    <recommendedName>
        <fullName evidence="8">DUF19 domain-containing protein</fullName>
    </recommendedName>
</protein>
<dbReference type="InterPro" id="IPR004978">
    <property type="entry name" value="Stanniocalcin"/>
</dbReference>
<comment type="similarity">
    <text evidence="1">Belongs to the stanniocalcin family.</text>
</comment>
<accession>A0A9P1I464</accession>
<keyword evidence="7" id="KW-1185">Reference proteome</keyword>
<dbReference type="PANTHER" id="PTHR11245">
    <property type="entry name" value="STANNIOCALCIN"/>
    <property type="match status" value="1"/>
</dbReference>
<keyword evidence="4" id="KW-1015">Disulfide bond</keyword>
<evidence type="ECO:0000256" key="3">
    <source>
        <dbReference type="ARBA" id="ARBA00022702"/>
    </source>
</evidence>
<evidence type="ECO:0000313" key="7">
    <source>
        <dbReference type="Proteomes" id="UP001152747"/>
    </source>
</evidence>
<evidence type="ECO:0000256" key="5">
    <source>
        <dbReference type="SAM" id="SignalP"/>
    </source>
</evidence>
<gene>
    <name evidence="6" type="ORF">CAMP_LOCUS578</name>
</gene>
<dbReference type="Proteomes" id="UP001152747">
    <property type="component" value="Unassembled WGS sequence"/>
</dbReference>
<name>A0A9P1I464_9PELO</name>
<comment type="caution">
    <text evidence="6">The sequence shown here is derived from an EMBL/GenBank/DDBJ whole genome shotgun (WGS) entry which is preliminary data.</text>
</comment>
<dbReference type="GO" id="GO:0006874">
    <property type="term" value="P:intracellular calcium ion homeostasis"/>
    <property type="evidence" value="ECO:0007669"/>
    <property type="project" value="TreeGrafter"/>
</dbReference>